<dbReference type="RefSeq" id="WP_163653260.1">
    <property type="nucleotide sequence ID" value="NZ_JAAGRN010000004.1"/>
</dbReference>
<feature type="transmembrane region" description="Helical" evidence="1">
    <location>
        <begin position="72"/>
        <end position="94"/>
    </location>
</feature>
<evidence type="ECO:0000256" key="1">
    <source>
        <dbReference type="SAM" id="Phobius"/>
    </source>
</evidence>
<dbReference type="InterPro" id="IPR009937">
    <property type="entry name" value="Phage_holin_3_6"/>
</dbReference>
<accession>A0A6B2QY77</accession>
<comment type="caution">
    <text evidence="2">The sequence shown here is derived from an EMBL/GenBank/DDBJ whole genome shotgun (WGS) entry which is preliminary data.</text>
</comment>
<gene>
    <name evidence="2" type="ORF">G3I67_06950</name>
</gene>
<evidence type="ECO:0000313" key="2">
    <source>
        <dbReference type="EMBL" id="NDY82963.1"/>
    </source>
</evidence>
<protein>
    <submittedName>
        <fullName evidence="2">Phage holin family protein</fullName>
    </submittedName>
</protein>
<keyword evidence="1" id="KW-1133">Transmembrane helix</keyword>
<reference evidence="2" key="1">
    <citation type="submission" date="2020-02" db="EMBL/GenBank/DDBJ databases">
        <authorList>
            <person name="Chen W.-M."/>
        </authorList>
    </citation>
    <scope>NUCLEOTIDE SEQUENCE</scope>
    <source>
        <strain evidence="2">NBD-18</strain>
    </source>
</reference>
<dbReference type="EMBL" id="JAAGRN010000004">
    <property type="protein sequence ID" value="NDY82963.1"/>
    <property type="molecule type" value="Genomic_DNA"/>
</dbReference>
<feature type="transmembrane region" description="Helical" evidence="1">
    <location>
        <begin position="39"/>
        <end position="66"/>
    </location>
</feature>
<name>A0A6B2QY77_9BURK</name>
<sequence>MGLRHTIAQAAGDIVSMLRTRVELFGVEFNLEKSRLFKLLGLAATAFVFLLLAAFVATFLLIAVYWDTPHRLLVIGLIAVFYAMVGATLIALIIRRLNSGSVPFQATTQELARDVKMLSGFARHDSSGNADDDSKYRDRL</sequence>
<dbReference type="AlphaFoldDB" id="A0A6B2QY77"/>
<organism evidence="2">
    <name type="scientific">Sheuella amnicola</name>
    <dbReference type="NCBI Taxonomy" id="2707330"/>
    <lineage>
        <taxon>Bacteria</taxon>
        <taxon>Pseudomonadati</taxon>
        <taxon>Pseudomonadota</taxon>
        <taxon>Betaproteobacteria</taxon>
        <taxon>Burkholderiales</taxon>
        <taxon>Alcaligenaceae</taxon>
        <taxon>Sheuella</taxon>
    </lineage>
</organism>
<proteinExistence type="predicted"/>
<dbReference type="Pfam" id="PF07332">
    <property type="entry name" value="Phage_holin_3_6"/>
    <property type="match status" value="1"/>
</dbReference>
<keyword evidence="1" id="KW-0812">Transmembrane</keyword>
<keyword evidence="1" id="KW-0472">Membrane</keyword>